<comment type="similarity">
    <text evidence="6">Belongs to the Omp25/RopB family.</text>
</comment>
<dbReference type="RefSeq" id="WP_374834344.1">
    <property type="nucleotide sequence ID" value="NZ_JBHEEZ010000047.1"/>
</dbReference>
<reference evidence="10" key="1">
    <citation type="journal article" date="2019" name="Int. J. Syst. Evol. Microbiol.">
        <title>The Global Catalogue of Microorganisms (GCM) 10K type strain sequencing project: providing services to taxonomists for standard genome sequencing and annotation.</title>
        <authorList>
            <consortium name="The Broad Institute Genomics Platform"/>
            <consortium name="The Broad Institute Genome Sequencing Center for Infectious Disease"/>
            <person name="Wu L."/>
            <person name="Ma J."/>
        </authorList>
    </citation>
    <scope>NUCLEOTIDE SEQUENCE [LARGE SCALE GENOMIC DNA]</scope>
    <source>
        <strain evidence="10">CGMCC 1.15731</strain>
    </source>
</reference>
<evidence type="ECO:0000313" key="9">
    <source>
        <dbReference type="EMBL" id="MFC4623871.1"/>
    </source>
</evidence>
<feature type="signal peptide" evidence="7">
    <location>
        <begin position="1"/>
        <end position="22"/>
    </location>
</feature>
<dbReference type="InterPro" id="IPR006315">
    <property type="entry name" value="OM_autotransptr_brl_dom"/>
</dbReference>
<dbReference type="PANTHER" id="PTHR34001">
    <property type="entry name" value="BLL7405 PROTEIN"/>
    <property type="match status" value="1"/>
</dbReference>
<feature type="domain" description="Outer membrane protein beta-barrel" evidence="8">
    <location>
        <begin position="41"/>
        <end position="230"/>
    </location>
</feature>
<dbReference type="NCBIfam" id="TIGR01414">
    <property type="entry name" value="autotrans_barl"/>
    <property type="match status" value="1"/>
</dbReference>
<name>A0ABV9H302_9HYPH</name>
<evidence type="ECO:0000256" key="6">
    <source>
        <dbReference type="ARBA" id="ARBA00038306"/>
    </source>
</evidence>
<dbReference type="SUPFAM" id="SSF56925">
    <property type="entry name" value="OMPA-like"/>
    <property type="match status" value="1"/>
</dbReference>
<evidence type="ECO:0000256" key="2">
    <source>
        <dbReference type="ARBA" id="ARBA00022452"/>
    </source>
</evidence>
<dbReference type="PANTHER" id="PTHR34001:SF3">
    <property type="entry name" value="BLL7405 PROTEIN"/>
    <property type="match status" value="1"/>
</dbReference>
<keyword evidence="2" id="KW-1134">Transmembrane beta strand</keyword>
<dbReference type="Gene3D" id="2.40.160.20">
    <property type="match status" value="1"/>
</dbReference>
<dbReference type="EMBL" id="JBHSEL010000017">
    <property type="protein sequence ID" value="MFC4623871.1"/>
    <property type="molecule type" value="Genomic_DNA"/>
</dbReference>
<evidence type="ECO:0000256" key="1">
    <source>
        <dbReference type="ARBA" id="ARBA00004442"/>
    </source>
</evidence>
<dbReference type="InterPro" id="IPR027385">
    <property type="entry name" value="Beta-barrel_OMP"/>
</dbReference>
<evidence type="ECO:0000259" key="8">
    <source>
        <dbReference type="Pfam" id="PF13505"/>
    </source>
</evidence>
<evidence type="ECO:0000256" key="3">
    <source>
        <dbReference type="ARBA" id="ARBA00022729"/>
    </source>
</evidence>
<proteinExistence type="inferred from homology"/>
<evidence type="ECO:0000256" key="4">
    <source>
        <dbReference type="ARBA" id="ARBA00023136"/>
    </source>
</evidence>
<comment type="subcellular location">
    <subcellularLocation>
        <location evidence="1">Cell outer membrane</location>
    </subcellularLocation>
</comment>
<dbReference type="InterPro" id="IPR051692">
    <property type="entry name" value="OMP-like"/>
</dbReference>
<accession>A0ABV9H302</accession>
<comment type="caution">
    <text evidence="9">The sequence shown here is derived from an EMBL/GenBank/DDBJ whole genome shotgun (WGS) entry which is preliminary data.</text>
</comment>
<evidence type="ECO:0000256" key="7">
    <source>
        <dbReference type="SAM" id="SignalP"/>
    </source>
</evidence>
<feature type="chain" id="PRO_5046399422" evidence="7">
    <location>
        <begin position="23"/>
        <end position="230"/>
    </location>
</feature>
<protein>
    <submittedName>
        <fullName evidence="9">Outer membrane protein</fullName>
    </submittedName>
</protein>
<dbReference type="Pfam" id="PF13505">
    <property type="entry name" value="OMP_b-brl"/>
    <property type="match status" value="1"/>
</dbReference>
<sequence>MNIKSILLASATVFAVANGALAADAISYEEPVPAISGPIFTWTGGYVGGQVGYGWGRSKIGSDDATFKVDPDGFLMGIYGGYNYDLGNSIVVGVDADLTHNWMKKSEHFSNQSLSADVESKLRWSGAARARVGVAVDRMLPYVAGGLALGNVKSSATIVKGSDTVIATKSDTQTGWTLGAGIDYAATDNIIVRGEYRYTDYGTNNYGVGDDHFSTKMKTHDLRLGAAYKF</sequence>
<dbReference type="InterPro" id="IPR011250">
    <property type="entry name" value="OMP/PagP_B-barrel"/>
</dbReference>
<keyword evidence="2" id="KW-0812">Transmembrane</keyword>
<keyword evidence="4" id="KW-0472">Membrane</keyword>
<keyword evidence="10" id="KW-1185">Reference proteome</keyword>
<keyword evidence="5" id="KW-0998">Cell outer membrane</keyword>
<gene>
    <name evidence="9" type="ORF">ACFO1V_01270</name>
</gene>
<evidence type="ECO:0000313" key="10">
    <source>
        <dbReference type="Proteomes" id="UP001596042"/>
    </source>
</evidence>
<organism evidence="9 10">
    <name type="scientific">Daeguia caeni</name>
    <dbReference type="NCBI Taxonomy" id="439612"/>
    <lineage>
        <taxon>Bacteria</taxon>
        <taxon>Pseudomonadati</taxon>
        <taxon>Pseudomonadota</taxon>
        <taxon>Alphaproteobacteria</taxon>
        <taxon>Hyphomicrobiales</taxon>
        <taxon>Brucellaceae</taxon>
        <taxon>Daeguia</taxon>
    </lineage>
</organism>
<evidence type="ECO:0000256" key="5">
    <source>
        <dbReference type="ARBA" id="ARBA00023237"/>
    </source>
</evidence>
<keyword evidence="3 7" id="KW-0732">Signal</keyword>
<dbReference type="Proteomes" id="UP001596042">
    <property type="component" value="Unassembled WGS sequence"/>
</dbReference>